<keyword evidence="1" id="KW-0812">Transmembrane</keyword>
<dbReference type="EMBL" id="SSOB01000007">
    <property type="protein sequence ID" value="THF82199.1"/>
    <property type="molecule type" value="Genomic_DNA"/>
</dbReference>
<comment type="caution">
    <text evidence="2">The sequence shown here is derived from an EMBL/GenBank/DDBJ whole genome shotgun (WGS) entry which is preliminary data.</text>
</comment>
<accession>A0A4S4C4S0</accession>
<keyword evidence="1" id="KW-1133">Transmembrane helix</keyword>
<keyword evidence="1" id="KW-0472">Membrane</keyword>
<gene>
    <name evidence="2" type="ORF">E6C55_07400</name>
</gene>
<dbReference type="AlphaFoldDB" id="A0A4S4C4S0"/>
<evidence type="ECO:0008006" key="4">
    <source>
        <dbReference type="Google" id="ProtNLM"/>
    </source>
</evidence>
<evidence type="ECO:0000313" key="2">
    <source>
        <dbReference type="EMBL" id="THF82199.1"/>
    </source>
</evidence>
<evidence type="ECO:0000256" key="1">
    <source>
        <dbReference type="SAM" id="Phobius"/>
    </source>
</evidence>
<proteinExistence type="predicted"/>
<dbReference type="RefSeq" id="WP_136369137.1">
    <property type="nucleotide sequence ID" value="NZ_SSOB01000007.1"/>
</dbReference>
<dbReference type="Proteomes" id="UP000310636">
    <property type="component" value="Unassembled WGS sequence"/>
</dbReference>
<evidence type="ECO:0000313" key="3">
    <source>
        <dbReference type="Proteomes" id="UP000310636"/>
    </source>
</evidence>
<feature type="transmembrane region" description="Helical" evidence="1">
    <location>
        <begin position="12"/>
        <end position="34"/>
    </location>
</feature>
<organism evidence="2 3">
    <name type="scientific">Cohnella fermenti</name>
    <dbReference type="NCBI Taxonomy" id="2565925"/>
    <lineage>
        <taxon>Bacteria</taxon>
        <taxon>Bacillati</taxon>
        <taxon>Bacillota</taxon>
        <taxon>Bacilli</taxon>
        <taxon>Bacillales</taxon>
        <taxon>Paenibacillaceae</taxon>
        <taxon>Cohnella</taxon>
    </lineage>
</organism>
<reference evidence="2 3" key="1">
    <citation type="submission" date="2019-04" db="EMBL/GenBank/DDBJ databases">
        <title>Cohnella sp. nov. isolated from preserved vegetables.</title>
        <authorList>
            <person name="Lin S.-Y."/>
            <person name="Hung M.-H."/>
            <person name="Young C.-C."/>
        </authorList>
    </citation>
    <scope>NUCLEOTIDE SEQUENCE [LARGE SCALE GENOMIC DNA]</scope>
    <source>
        <strain evidence="2 3">CC-MHH1044</strain>
    </source>
</reference>
<name>A0A4S4C4S0_9BACL</name>
<sequence>MRLLHLRNERGTTLIQVLGASVILTAIVLAFVSVSQYTLLSNKDTDHREQALFIAEQIVNELRAGASYPHNTLVAYDSIYSYRIDQSLALPGGDQTIAADAAAGLRARNQLTLQTIVLSSTTPKLLTVNVTWRG</sequence>
<dbReference type="OrthoDB" id="2614405at2"/>
<keyword evidence="3" id="KW-1185">Reference proteome</keyword>
<protein>
    <recommendedName>
        <fullName evidence="4">Type II secretion system protein</fullName>
    </recommendedName>
</protein>